<accession>A0A834RD39</accession>
<evidence type="ECO:0000313" key="9">
    <source>
        <dbReference type="Proteomes" id="UP000070412"/>
    </source>
</evidence>
<dbReference type="SUPFAM" id="SSF52091">
    <property type="entry name" value="SpoIIaa-like"/>
    <property type="match status" value="1"/>
</dbReference>
<reference evidence="8" key="3">
    <citation type="submission" date="2022-06" db="UniProtKB">
        <authorList>
            <consortium name="EnsemblMetazoa"/>
        </authorList>
    </citation>
    <scope>IDENTIFICATION</scope>
</reference>
<protein>
    <submittedName>
        <fullName evidence="7">Prestin</fullName>
    </submittedName>
</protein>
<dbReference type="PROSITE" id="PS50801">
    <property type="entry name" value="STAS"/>
    <property type="match status" value="1"/>
</dbReference>
<reference evidence="9" key="1">
    <citation type="journal article" date="2020" name="PLoS Negl. Trop. Dis.">
        <title>High-quality nuclear genome for Sarcoptes scabiei-A critical resource for a neglected parasite.</title>
        <authorList>
            <person name="Korhonen P.K."/>
            <person name="Gasser R.B."/>
            <person name="Ma G."/>
            <person name="Wang T."/>
            <person name="Stroehlein A.J."/>
            <person name="Young N.D."/>
            <person name="Ang C.S."/>
            <person name="Fernando D.D."/>
            <person name="Lu H.C."/>
            <person name="Taylor S."/>
            <person name="Reynolds S.L."/>
            <person name="Mofiz E."/>
            <person name="Najaraj S.H."/>
            <person name="Gowda H."/>
            <person name="Madugundu A."/>
            <person name="Renuse S."/>
            <person name="Holt D."/>
            <person name="Pandey A."/>
            <person name="Papenfuss A.T."/>
            <person name="Fischer K."/>
        </authorList>
    </citation>
    <scope>NUCLEOTIDE SEQUENCE [LARGE SCALE GENOMIC DNA]</scope>
</reference>
<gene>
    <name evidence="7" type="ORF">SSS_7398</name>
</gene>
<sequence>MASRILHSFTSWSDIVAGLTISVLHIPQGIAYSMLAGLDPVHGLYVAFFPVLLYVLLGTSPHISIGTFAVVSIMLNNIAIKLGASQSNFLKNNTIIQGASSNDDLNVSNPTVLEIVTSVCLLSGLIQILMGLLRLGSLSLILSEQLVSSFSTAISFHVATSQLNSIFGLTNRSSESGPFKLIKIWMKLPKHFDQINLYCLIFSCITISILIFFKEYFETIFRSNLSAPSIPTSSIKSNRRLLPLPIDLIVVISSIVVSWFFKFDQNFKIEVVKNVPTGLPKPIIPRLDLFPNILLDSITISILCFAVSLSLAKIFAKKHNLIIRPNQELLALGTANVFASFFQAFPASAALSRSTLQEKTGAKTQIAGLISSLVILIVLLYLAPFLYHLPKFTLSCIILVALKSMFLQLKDIKLFWNISKLDGASWLITFLSVIILDIDYGLSIGIMSNIIVVLLKLTFPKISTLGHLAATEIYDDKKLYQNLIEYPGIKIFRFYSPLFYLNAQFFKEEIFKLFPTNSSVKQILIIDFSCVPFIDKTGLIYSSN</sequence>
<keyword evidence="3 5" id="KW-1133">Transmembrane helix</keyword>
<feature type="transmembrane region" description="Helical" evidence="5">
    <location>
        <begin position="41"/>
        <end position="58"/>
    </location>
</feature>
<feature type="transmembrane region" description="Helical" evidence="5">
    <location>
        <begin position="293"/>
        <end position="316"/>
    </location>
</feature>
<feature type="transmembrane region" description="Helical" evidence="5">
    <location>
        <begin position="195"/>
        <end position="213"/>
    </location>
</feature>
<evidence type="ECO:0000259" key="6">
    <source>
        <dbReference type="PROSITE" id="PS50801"/>
    </source>
</evidence>
<dbReference type="Pfam" id="PF01740">
    <property type="entry name" value="STAS"/>
    <property type="match status" value="1"/>
</dbReference>
<dbReference type="Pfam" id="PF00916">
    <property type="entry name" value="Sulfate_transp"/>
    <property type="match status" value="1"/>
</dbReference>
<dbReference type="PANTHER" id="PTHR11814">
    <property type="entry name" value="SULFATE TRANSPORTER"/>
    <property type="match status" value="1"/>
</dbReference>
<evidence type="ECO:0000256" key="3">
    <source>
        <dbReference type="ARBA" id="ARBA00022989"/>
    </source>
</evidence>
<evidence type="ECO:0000313" key="8">
    <source>
        <dbReference type="EnsemblMetazoa" id="KAF7494785.1"/>
    </source>
</evidence>
<dbReference type="GO" id="GO:0055085">
    <property type="term" value="P:transmembrane transport"/>
    <property type="evidence" value="ECO:0007669"/>
    <property type="project" value="InterPro"/>
</dbReference>
<feature type="transmembrane region" description="Helical" evidence="5">
    <location>
        <begin position="12"/>
        <end position="35"/>
    </location>
</feature>
<dbReference type="InterPro" id="IPR002645">
    <property type="entry name" value="STAS_dom"/>
</dbReference>
<dbReference type="CDD" id="cd07042">
    <property type="entry name" value="STAS_SulP_like_sulfate_transporter"/>
    <property type="match status" value="1"/>
</dbReference>
<reference evidence="7" key="2">
    <citation type="submission" date="2020-01" db="EMBL/GenBank/DDBJ databases">
        <authorList>
            <person name="Korhonen P.K.K."/>
            <person name="Guangxu M.G."/>
            <person name="Wang T.W."/>
            <person name="Stroehlein A.J.S."/>
            <person name="Young N.D."/>
            <person name="Ang C.-S.A."/>
            <person name="Fernando D.W.F."/>
            <person name="Lu H.L."/>
            <person name="Taylor S.T."/>
            <person name="Ehtesham M.E.M."/>
            <person name="Najaraj S.H.N."/>
            <person name="Harsha G.H.G."/>
            <person name="Madugundu A.M."/>
            <person name="Renuse S.R."/>
            <person name="Holt D.H."/>
            <person name="Pandey A.P."/>
            <person name="Papenfuss A.P."/>
            <person name="Gasser R.B.G."/>
            <person name="Fischer K.F."/>
        </authorList>
    </citation>
    <scope>NUCLEOTIDE SEQUENCE</scope>
    <source>
        <strain evidence="7">SSS_KF_BRIS2020</strain>
    </source>
</reference>
<name>A0A834RD39_SARSC</name>
<keyword evidence="2 5" id="KW-0812">Transmembrane</keyword>
<feature type="transmembrane region" description="Helical" evidence="5">
    <location>
        <begin position="241"/>
        <end position="261"/>
    </location>
</feature>
<evidence type="ECO:0000256" key="5">
    <source>
        <dbReference type="SAM" id="Phobius"/>
    </source>
</evidence>
<evidence type="ECO:0000256" key="4">
    <source>
        <dbReference type="ARBA" id="ARBA00023136"/>
    </source>
</evidence>
<dbReference type="EMBL" id="WVUK01000052">
    <property type="protein sequence ID" value="KAF7494785.1"/>
    <property type="molecule type" value="Genomic_DNA"/>
</dbReference>
<dbReference type="AlphaFoldDB" id="A0A834RD39"/>
<dbReference type="OrthoDB" id="7365796at2759"/>
<feature type="domain" description="STAS" evidence="6">
    <location>
        <begin position="479"/>
        <end position="539"/>
    </location>
</feature>
<feature type="transmembrane region" description="Helical" evidence="5">
    <location>
        <begin position="115"/>
        <end position="135"/>
    </location>
</feature>
<feature type="transmembrane region" description="Helical" evidence="5">
    <location>
        <begin position="328"/>
        <end position="345"/>
    </location>
</feature>
<dbReference type="EnsemblMetazoa" id="SSS_7398s_mrna">
    <property type="protein sequence ID" value="KAF7494785.1"/>
    <property type="gene ID" value="SSS_7398"/>
</dbReference>
<evidence type="ECO:0000256" key="1">
    <source>
        <dbReference type="ARBA" id="ARBA00004141"/>
    </source>
</evidence>
<dbReference type="Gene3D" id="3.30.750.24">
    <property type="entry name" value="STAS domain"/>
    <property type="match status" value="1"/>
</dbReference>
<dbReference type="InterPro" id="IPR011547">
    <property type="entry name" value="SLC26A/SulP_dom"/>
</dbReference>
<dbReference type="InterPro" id="IPR001902">
    <property type="entry name" value="SLC26A/SulP_fam"/>
</dbReference>
<feature type="transmembrane region" description="Helical" evidence="5">
    <location>
        <begin position="365"/>
        <end position="382"/>
    </location>
</feature>
<dbReference type="InterPro" id="IPR036513">
    <property type="entry name" value="STAS_dom_sf"/>
</dbReference>
<proteinExistence type="predicted"/>
<dbReference type="Proteomes" id="UP000070412">
    <property type="component" value="Unassembled WGS sequence"/>
</dbReference>
<feature type="transmembrane region" description="Helical" evidence="5">
    <location>
        <begin position="389"/>
        <end position="406"/>
    </location>
</feature>
<feature type="transmembrane region" description="Helical" evidence="5">
    <location>
        <begin position="426"/>
        <end position="455"/>
    </location>
</feature>
<comment type="subcellular location">
    <subcellularLocation>
        <location evidence="1">Membrane</location>
        <topology evidence="1">Multi-pass membrane protein</topology>
    </subcellularLocation>
</comment>
<feature type="transmembrane region" description="Helical" evidence="5">
    <location>
        <begin position="147"/>
        <end position="167"/>
    </location>
</feature>
<dbReference type="GO" id="GO:0016020">
    <property type="term" value="C:membrane"/>
    <property type="evidence" value="ECO:0007669"/>
    <property type="project" value="UniProtKB-SubCell"/>
</dbReference>
<keyword evidence="4 5" id="KW-0472">Membrane</keyword>
<dbReference type="NCBIfam" id="TIGR00815">
    <property type="entry name" value="sulP"/>
    <property type="match status" value="1"/>
</dbReference>
<keyword evidence="9" id="KW-1185">Reference proteome</keyword>
<evidence type="ECO:0000313" key="7">
    <source>
        <dbReference type="EMBL" id="KAF7494785.1"/>
    </source>
</evidence>
<organism evidence="7">
    <name type="scientific">Sarcoptes scabiei</name>
    <name type="common">Itch mite</name>
    <name type="synonym">Acarus scabiei</name>
    <dbReference type="NCBI Taxonomy" id="52283"/>
    <lineage>
        <taxon>Eukaryota</taxon>
        <taxon>Metazoa</taxon>
        <taxon>Ecdysozoa</taxon>
        <taxon>Arthropoda</taxon>
        <taxon>Chelicerata</taxon>
        <taxon>Arachnida</taxon>
        <taxon>Acari</taxon>
        <taxon>Acariformes</taxon>
        <taxon>Sarcoptiformes</taxon>
        <taxon>Astigmata</taxon>
        <taxon>Psoroptidia</taxon>
        <taxon>Sarcoptoidea</taxon>
        <taxon>Sarcoptidae</taxon>
        <taxon>Sarcoptinae</taxon>
        <taxon>Sarcoptes</taxon>
    </lineage>
</organism>
<evidence type="ECO:0000256" key="2">
    <source>
        <dbReference type="ARBA" id="ARBA00022692"/>
    </source>
</evidence>